<dbReference type="AlphaFoldDB" id="A0A6A3HS99"/>
<reference evidence="2 3" key="1">
    <citation type="submission" date="2018-09" db="EMBL/GenBank/DDBJ databases">
        <title>Genomic investigation of the strawberry pathogen Phytophthora fragariae indicates pathogenicity is determined by transcriptional variation in three key races.</title>
        <authorList>
            <person name="Adams T.M."/>
            <person name="Armitage A.D."/>
            <person name="Sobczyk M.K."/>
            <person name="Bates H.J."/>
            <person name="Dunwell J.M."/>
            <person name="Nellist C.F."/>
            <person name="Harrison R.J."/>
        </authorList>
    </citation>
    <scope>NUCLEOTIDE SEQUENCE [LARGE SCALE GENOMIC DNA]</scope>
    <source>
        <strain evidence="2 3">SCRP249</strain>
    </source>
</reference>
<proteinExistence type="predicted"/>
<evidence type="ECO:0000259" key="1">
    <source>
        <dbReference type="Pfam" id="PF07727"/>
    </source>
</evidence>
<dbReference type="InterPro" id="IPR043502">
    <property type="entry name" value="DNA/RNA_pol_sf"/>
</dbReference>
<accession>A0A6A3HS99</accession>
<dbReference type="PANTHER" id="PTHR11439">
    <property type="entry name" value="GAG-POL-RELATED RETROTRANSPOSON"/>
    <property type="match status" value="1"/>
</dbReference>
<protein>
    <recommendedName>
        <fullName evidence="1">Reverse transcriptase Ty1/copia-type domain-containing protein</fullName>
    </recommendedName>
</protein>
<dbReference type="InterPro" id="IPR013103">
    <property type="entry name" value="RVT_2"/>
</dbReference>
<dbReference type="Pfam" id="PF07727">
    <property type="entry name" value="RVT_2"/>
    <property type="match status" value="1"/>
</dbReference>
<evidence type="ECO:0000313" key="3">
    <source>
        <dbReference type="Proteomes" id="UP000429607"/>
    </source>
</evidence>
<feature type="domain" description="Reverse transcriptase Ty1/copia-type" evidence="1">
    <location>
        <begin position="5"/>
        <end position="88"/>
    </location>
</feature>
<name>A0A6A3HS99_9STRA</name>
<gene>
    <name evidence="2" type="ORF">PR001_g26305</name>
</gene>
<feature type="non-terminal residue" evidence="2">
    <location>
        <position position="1"/>
    </location>
</feature>
<dbReference type="Proteomes" id="UP000429607">
    <property type="component" value="Unassembled WGS sequence"/>
</dbReference>
<dbReference type="SUPFAM" id="SSF56672">
    <property type="entry name" value="DNA/RNA polymerases"/>
    <property type="match status" value="1"/>
</dbReference>
<dbReference type="EMBL" id="QXFV01003849">
    <property type="protein sequence ID" value="KAE8973439.1"/>
    <property type="molecule type" value="Genomic_DNA"/>
</dbReference>
<evidence type="ECO:0000313" key="2">
    <source>
        <dbReference type="EMBL" id="KAE8973439.1"/>
    </source>
</evidence>
<dbReference type="PANTHER" id="PTHR11439:SF483">
    <property type="entry name" value="PEPTIDE SYNTHASE GLIP-LIKE, PUTATIVE (AFU_ORTHOLOGUE AFUA_3G12920)-RELATED"/>
    <property type="match status" value="1"/>
</dbReference>
<organism evidence="2 3">
    <name type="scientific">Phytophthora rubi</name>
    <dbReference type="NCBI Taxonomy" id="129364"/>
    <lineage>
        <taxon>Eukaryota</taxon>
        <taxon>Sar</taxon>
        <taxon>Stramenopiles</taxon>
        <taxon>Oomycota</taxon>
        <taxon>Peronosporomycetes</taxon>
        <taxon>Peronosporales</taxon>
        <taxon>Peronosporaceae</taxon>
        <taxon>Phytophthora</taxon>
    </lineage>
</organism>
<sequence length="209" mass="23560">VDGGLLLVCLYVDDILVAHPQEEPVLRLLAGLFVKYQVKDLGMPSHFLGMRLDRSPAGDFEVSQCAYIDEVLHRFAMDPVRPTNTPMVPNTRLDELTDEPDASEVELMRRKPYRQVVGSLLYLARISRPDIAFAVNLLARHCAKPRKVAWDAAAYLLRYLYGTRNLKLQLHTGEKWEMRVATDADFANDKTDRKSVSGFVVFLCGAPIA</sequence>
<comment type="caution">
    <text evidence="2">The sequence shown here is derived from an EMBL/GenBank/DDBJ whole genome shotgun (WGS) entry which is preliminary data.</text>
</comment>